<dbReference type="InterPro" id="IPR011009">
    <property type="entry name" value="Kinase-like_dom_sf"/>
</dbReference>
<feature type="binding site" evidence="7">
    <location>
        <position position="300"/>
    </location>
    <ligand>
        <name>ATP</name>
        <dbReference type="ChEBI" id="CHEBI:30616"/>
    </ligand>
</feature>
<dbReference type="CDD" id="cd13996">
    <property type="entry name" value="STKc_EIF2AK"/>
    <property type="match status" value="1"/>
</dbReference>
<protein>
    <recommendedName>
        <fullName evidence="9">Protein kinase domain-containing protein</fullName>
    </recommendedName>
</protein>
<dbReference type="GO" id="GO:0004694">
    <property type="term" value="F:eukaryotic translation initiation factor 2alpha kinase activity"/>
    <property type="evidence" value="ECO:0007669"/>
    <property type="project" value="TreeGrafter"/>
</dbReference>
<keyword evidence="1" id="KW-0808">Transferase</keyword>
<evidence type="ECO:0000256" key="1">
    <source>
        <dbReference type="ARBA" id="ARBA00022679"/>
    </source>
</evidence>
<dbReference type="GO" id="GO:0005634">
    <property type="term" value="C:nucleus"/>
    <property type="evidence" value="ECO:0007669"/>
    <property type="project" value="TreeGrafter"/>
</dbReference>
<keyword evidence="3" id="KW-0418">Kinase</keyword>
<dbReference type="PANTHER" id="PTHR11042:SF136">
    <property type="entry name" value="EIF-2-ALPHA KINASE GCN2"/>
    <property type="match status" value="1"/>
</dbReference>
<evidence type="ECO:0000256" key="5">
    <source>
        <dbReference type="ARBA" id="ARBA00023193"/>
    </source>
</evidence>
<dbReference type="EMBL" id="JAWDEY010000013">
    <property type="protein sequence ID" value="KAK6589348.1"/>
    <property type="molecule type" value="Genomic_DNA"/>
</dbReference>
<feature type="compositionally biased region" description="Basic residues" evidence="8">
    <location>
        <begin position="791"/>
        <end position="805"/>
    </location>
</feature>
<dbReference type="InterPro" id="IPR017441">
    <property type="entry name" value="Protein_kinase_ATP_BS"/>
</dbReference>
<dbReference type="InterPro" id="IPR000719">
    <property type="entry name" value="Prot_kinase_dom"/>
</dbReference>
<dbReference type="InterPro" id="IPR008271">
    <property type="entry name" value="Ser/Thr_kinase_AS"/>
</dbReference>
<dbReference type="GO" id="GO:0017148">
    <property type="term" value="P:negative regulation of translation"/>
    <property type="evidence" value="ECO:0007669"/>
    <property type="project" value="UniProtKB-KW"/>
</dbReference>
<evidence type="ECO:0000256" key="8">
    <source>
        <dbReference type="SAM" id="MobiDB-lite"/>
    </source>
</evidence>
<dbReference type="Proteomes" id="UP001311799">
    <property type="component" value="Unassembled WGS sequence"/>
</dbReference>
<dbReference type="GO" id="GO:0005524">
    <property type="term" value="F:ATP binding"/>
    <property type="evidence" value="ECO:0007669"/>
    <property type="project" value="UniProtKB-UniRule"/>
</dbReference>
<dbReference type="GO" id="GO:0005829">
    <property type="term" value="C:cytosol"/>
    <property type="evidence" value="ECO:0007669"/>
    <property type="project" value="TreeGrafter"/>
</dbReference>
<keyword evidence="5" id="KW-0652">Protein synthesis inhibitor</keyword>
<evidence type="ECO:0000256" key="2">
    <source>
        <dbReference type="ARBA" id="ARBA00022741"/>
    </source>
</evidence>
<gene>
    <name evidence="10" type="ORF">RS030_213354</name>
</gene>
<evidence type="ECO:0000256" key="7">
    <source>
        <dbReference type="PROSITE-ProRule" id="PRU10141"/>
    </source>
</evidence>
<keyword evidence="4 7" id="KW-0067">ATP-binding</keyword>
<dbReference type="Pfam" id="PF00069">
    <property type="entry name" value="Pkinase"/>
    <property type="match status" value="2"/>
</dbReference>
<organism evidence="10 11">
    <name type="scientific">Cryptosporidium xiaoi</name>
    <dbReference type="NCBI Taxonomy" id="659607"/>
    <lineage>
        <taxon>Eukaryota</taxon>
        <taxon>Sar</taxon>
        <taxon>Alveolata</taxon>
        <taxon>Apicomplexa</taxon>
        <taxon>Conoidasida</taxon>
        <taxon>Coccidia</taxon>
        <taxon>Eucoccidiorida</taxon>
        <taxon>Eimeriorina</taxon>
        <taxon>Cryptosporidiidae</taxon>
        <taxon>Cryptosporidium</taxon>
    </lineage>
</organism>
<name>A0AAV9XXX0_9CRYT</name>
<dbReference type="SMART" id="SM00220">
    <property type="entry name" value="S_TKc"/>
    <property type="match status" value="1"/>
</dbReference>
<proteinExistence type="inferred from homology"/>
<dbReference type="SUPFAM" id="SSF56112">
    <property type="entry name" value="Protein kinase-like (PK-like)"/>
    <property type="match status" value="1"/>
</dbReference>
<dbReference type="Gene3D" id="3.30.200.20">
    <property type="entry name" value="Phosphorylase Kinase, domain 1"/>
    <property type="match status" value="1"/>
</dbReference>
<dbReference type="PROSITE" id="PS00108">
    <property type="entry name" value="PROTEIN_KINASE_ST"/>
    <property type="match status" value="1"/>
</dbReference>
<dbReference type="PROSITE" id="PS00107">
    <property type="entry name" value="PROTEIN_KINASE_ATP"/>
    <property type="match status" value="1"/>
</dbReference>
<keyword evidence="2 7" id="KW-0547">Nucleotide-binding</keyword>
<comment type="similarity">
    <text evidence="6">Belongs to the protein kinase superfamily. Ser/Thr protein kinase family. GCN2 subfamily.</text>
</comment>
<feature type="domain" description="Protein kinase" evidence="9">
    <location>
        <begin position="270"/>
        <end position="612"/>
    </location>
</feature>
<reference evidence="10 11" key="1">
    <citation type="submission" date="2023-10" db="EMBL/GenBank/DDBJ databases">
        <title>Comparative genomics analysis reveals potential genetic determinants of host preference in Cryptosporidium xiaoi.</title>
        <authorList>
            <person name="Xiao L."/>
            <person name="Li J."/>
        </authorList>
    </citation>
    <scope>NUCLEOTIDE SEQUENCE [LARGE SCALE GENOMIC DNA]</scope>
    <source>
        <strain evidence="10 11">52996</strain>
    </source>
</reference>
<sequence length="1485" mass="171754">MEEHQSNDLISELECISKDNHVIAHILDFGFLPKESIKLCGMFSTLFNKNSGSLIEFEDEAGRSSSTFSSCNNLSLSKNTQKGQSFNRHFVATLLISNNKINNLQHNFGESFIKQNENGSCSDALKWFSLRDLRDFDVGIEQKKTGFKGVEIEISIGSSYPTSPFCVYYLSFYNIKKSDRDKIKLSSKDYFSNNSSNIYSVSDFVNIIKEKLNNIVDSDEVKQSECSNLYKVDVDNICDKYEEERDVSAQANDFENESYRLCSGRFEDNFEVIKVIGFGGFGSVFMAREKFGGKCVYAIKQIPLSSKNKHENQILINEAAMLACLNHEKIVRYYHAWVQEPVDDNNTYIKNDLLDRSLCSSFAPELLSQFSVITARYITNEFLPTNTNNIKDKVDEKRESTRKHIYLYIQMEYCSGYSLQYAIDQGLLINNNNLIWDIFYQIIQGLSYLHGKGVIHRDLKPSNIFLQLENNQSDNLNKNWYMVKLGDFGLTTFVNIFEDSSCENKLNTFERNKELSSGVGTLFYMAPEQSEGNNYNQSADMFSLGVILFEMHYPPFCTGMERVNVLSQLTKHKSFPVNSNISPKVQGLIKSLLSEDPNERPTSNQLLYNEWILKQAKLYLQVHETNKSKPNDSVNEEKTSEYCSVKICDMISRNPYIHENNQILDTLFSLEKRLSDKQNYQCKTHLSYLLFRTNTYSFKGNQLNSNSLIIIQNYYKKRQELIMFIKNIFRVHGATEVEIPILIPKNNNRNIKIDESTQYEINEDDNNISIKDDYLVSLNSDKSHNNSPQVKNKKSKKNNKNKFQSKVKGEVGEDISLFENPLTVLLLEKTGIPLILCNSILKNMSVQLGDGKCIRPGAVIKRFCVDSIYTQDNFINTISNNNREILVNAHPKEILMGAYEIVVKINDRIVEEFDNYSFVELPKNTYSVNGNINILPLWYYNFAVYYDIEVIITAINTLKPYEQLFERPMLVWGDSQLFIILLESWIGIKYDKAKHLQLWLQSMIPKGFSKRKFVNILQNITFTSLAEYANCYECFDIENEVMDSTNFDINDQIVAYYLGLKILSYPSILEKVVEYILYIIDNFKGLIKDLVNIINKGAFELFNLFENEKKKFIITCKNEYYRRIAKTVKYPLHLNLINNKNTTYNVTKNNDKFDNSKHFFKDEFEINQEFITPNLFKVLYRISHFDKLLKSVNLVVSQSYFDPMLFSSSNFFESGFFFYLFSREGSHEQYNQTQFANKYSCELRSNASHSICKVGCIMDLIFENRQNSNTSQVVTKKTNITLLVKGGRFDNWFIDANNNNVTFYKNTNTNNESEIVSAVGFEVILERILFKLLSVCKYRKFIPKLLNQQANSEIVPSLGVSVFIYNNIFNSRFQRKAVKLKQMLLLNGISCQRNINYSVTNSNNIDVVKLKNSIKNNFPSLNWIVYILRANTSETRKIVANNETNSSISTSSNDFQMQSNPSQIKYKLECCSSENQIIMLAKDYL</sequence>
<accession>A0AAV9XXX0</accession>
<evidence type="ECO:0000313" key="11">
    <source>
        <dbReference type="Proteomes" id="UP001311799"/>
    </source>
</evidence>
<evidence type="ECO:0000313" key="10">
    <source>
        <dbReference type="EMBL" id="KAK6589348.1"/>
    </source>
</evidence>
<keyword evidence="11" id="KW-1185">Reference proteome</keyword>
<dbReference type="Gene3D" id="1.10.510.10">
    <property type="entry name" value="Transferase(Phosphotransferase) domain 1"/>
    <property type="match status" value="1"/>
</dbReference>
<feature type="region of interest" description="Disordered" evidence="8">
    <location>
        <begin position="780"/>
        <end position="805"/>
    </location>
</feature>
<comment type="caution">
    <text evidence="10">The sequence shown here is derived from an EMBL/GenBank/DDBJ whole genome shotgun (WGS) entry which is preliminary data.</text>
</comment>
<dbReference type="InterPro" id="IPR050339">
    <property type="entry name" value="CC_SR_Kinase"/>
</dbReference>
<evidence type="ECO:0000256" key="4">
    <source>
        <dbReference type="ARBA" id="ARBA00022840"/>
    </source>
</evidence>
<dbReference type="PROSITE" id="PS50011">
    <property type="entry name" value="PROTEIN_KINASE_DOM"/>
    <property type="match status" value="1"/>
</dbReference>
<evidence type="ECO:0000256" key="3">
    <source>
        <dbReference type="ARBA" id="ARBA00022777"/>
    </source>
</evidence>
<dbReference type="PANTHER" id="PTHR11042">
    <property type="entry name" value="EUKARYOTIC TRANSLATION INITIATION FACTOR 2-ALPHA KINASE EIF2-ALPHA KINASE -RELATED"/>
    <property type="match status" value="1"/>
</dbReference>
<evidence type="ECO:0000256" key="6">
    <source>
        <dbReference type="ARBA" id="ARBA00037982"/>
    </source>
</evidence>
<evidence type="ECO:0000259" key="9">
    <source>
        <dbReference type="PROSITE" id="PS50011"/>
    </source>
</evidence>